<evidence type="ECO:0000256" key="3">
    <source>
        <dbReference type="RuleBase" id="RU363034"/>
    </source>
</evidence>
<evidence type="ECO:0000256" key="2">
    <source>
        <dbReference type="ARBA" id="ARBA00023157"/>
    </source>
</evidence>
<dbReference type="InterPro" id="IPR001314">
    <property type="entry name" value="Peptidase_S1A"/>
</dbReference>
<dbReference type="AlphaFoldDB" id="A0A9W8AEV8"/>
<proteinExistence type="inferred from homology"/>
<dbReference type="PANTHER" id="PTHR24276:SF91">
    <property type="entry name" value="AT26814P-RELATED"/>
    <property type="match status" value="1"/>
</dbReference>
<protein>
    <submittedName>
        <fullName evidence="6">Testisin</fullName>
    </submittedName>
</protein>
<organism evidence="6 7">
    <name type="scientific">Tieghemiomyces parasiticus</name>
    <dbReference type="NCBI Taxonomy" id="78921"/>
    <lineage>
        <taxon>Eukaryota</taxon>
        <taxon>Fungi</taxon>
        <taxon>Fungi incertae sedis</taxon>
        <taxon>Zoopagomycota</taxon>
        <taxon>Kickxellomycotina</taxon>
        <taxon>Dimargaritomycetes</taxon>
        <taxon>Dimargaritales</taxon>
        <taxon>Dimargaritaceae</taxon>
        <taxon>Tieghemiomyces</taxon>
    </lineage>
</organism>
<feature type="chain" id="PRO_5040755218" evidence="4">
    <location>
        <begin position="20"/>
        <end position="371"/>
    </location>
</feature>
<dbReference type="PROSITE" id="PS00134">
    <property type="entry name" value="TRYPSIN_HIS"/>
    <property type="match status" value="1"/>
</dbReference>
<sequence length="371" mass="37822">MLHPTLLLSAVLCALAVTAAPPPKLNPHVLGGTDAKIGDVPMFAALYRTEYGTLSCGSSILSKNIILTAAHCVVKPPSTRLAGPKQYVARSPSELKYSVGNLQTNKPNLRTVTKIIVHDQFNLTGELKNDIALLQVEDVPLSDTIKTVKIYMGTVSEGDLLSAAGMGITDPKNQAPNTELDIVTVPVESKATCNALVPDYQDSNGSQVCAGGVAGKDTCSGDSGGPLYKIFGKDHAQVGLTSFGGGPEEGSPICGAAKGVGIYTHLASYINWIATHSGISVDTLKYIPTKSTSAMPLVSSSISATLASVPTPSPVPAESVSAPAPLSTLEPNPVAVNKAVPVATTSTGSAPAPAGTSGSAALSALQGLTVV</sequence>
<dbReference type="Gene3D" id="2.40.10.10">
    <property type="entry name" value="Trypsin-like serine proteases"/>
    <property type="match status" value="1"/>
</dbReference>
<evidence type="ECO:0000259" key="5">
    <source>
        <dbReference type="PROSITE" id="PS50240"/>
    </source>
</evidence>
<gene>
    <name evidence="6" type="primary">PRSS21_3</name>
    <name evidence="6" type="ORF">IWQ60_005277</name>
</gene>
<feature type="signal peptide" evidence="4">
    <location>
        <begin position="1"/>
        <end position="19"/>
    </location>
</feature>
<keyword evidence="2" id="KW-1015">Disulfide bond</keyword>
<dbReference type="InterPro" id="IPR009003">
    <property type="entry name" value="Peptidase_S1_PA"/>
</dbReference>
<evidence type="ECO:0000313" key="6">
    <source>
        <dbReference type="EMBL" id="KAJ1924321.1"/>
    </source>
</evidence>
<name>A0A9W8AEV8_9FUNG</name>
<keyword evidence="4" id="KW-0732">Signal</keyword>
<accession>A0A9W8AEV8</accession>
<dbReference type="InterPro" id="IPR001254">
    <property type="entry name" value="Trypsin_dom"/>
</dbReference>
<dbReference type="GO" id="GO:0006508">
    <property type="term" value="P:proteolysis"/>
    <property type="evidence" value="ECO:0007669"/>
    <property type="project" value="UniProtKB-KW"/>
</dbReference>
<evidence type="ECO:0000256" key="4">
    <source>
        <dbReference type="SAM" id="SignalP"/>
    </source>
</evidence>
<evidence type="ECO:0000256" key="1">
    <source>
        <dbReference type="ARBA" id="ARBA00007664"/>
    </source>
</evidence>
<dbReference type="InterPro" id="IPR050430">
    <property type="entry name" value="Peptidase_S1"/>
</dbReference>
<dbReference type="SMART" id="SM00020">
    <property type="entry name" value="Tryp_SPc"/>
    <property type="match status" value="1"/>
</dbReference>
<dbReference type="PRINTS" id="PR00722">
    <property type="entry name" value="CHYMOTRYPSIN"/>
</dbReference>
<dbReference type="InterPro" id="IPR018114">
    <property type="entry name" value="TRYPSIN_HIS"/>
</dbReference>
<keyword evidence="3" id="KW-0645">Protease</keyword>
<dbReference type="InterPro" id="IPR033116">
    <property type="entry name" value="TRYPSIN_SER"/>
</dbReference>
<dbReference type="OrthoDB" id="6380398at2759"/>
<keyword evidence="3" id="KW-0720">Serine protease</keyword>
<reference evidence="6" key="1">
    <citation type="submission" date="2022-07" db="EMBL/GenBank/DDBJ databases">
        <title>Phylogenomic reconstructions and comparative analyses of Kickxellomycotina fungi.</title>
        <authorList>
            <person name="Reynolds N.K."/>
            <person name="Stajich J.E."/>
            <person name="Barry K."/>
            <person name="Grigoriev I.V."/>
            <person name="Crous P."/>
            <person name="Smith M.E."/>
        </authorList>
    </citation>
    <scope>NUCLEOTIDE SEQUENCE</scope>
    <source>
        <strain evidence="6">RSA 861</strain>
    </source>
</reference>
<dbReference type="Pfam" id="PF00089">
    <property type="entry name" value="Trypsin"/>
    <property type="match status" value="1"/>
</dbReference>
<dbReference type="PROSITE" id="PS00135">
    <property type="entry name" value="TRYPSIN_SER"/>
    <property type="match status" value="1"/>
</dbReference>
<dbReference type="InterPro" id="IPR043504">
    <property type="entry name" value="Peptidase_S1_PA_chymotrypsin"/>
</dbReference>
<dbReference type="PANTHER" id="PTHR24276">
    <property type="entry name" value="POLYSERASE-RELATED"/>
    <property type="match status" value="1"/>
</dbReference>
<dbReference type="Proteomes" id="UP001150569">
    <property type="component" value="Unassembled WGS sequence"/>
</dbReference>
<comment type="similarity">
    <text evidence="1">Belongs to the peptidase S1 family.</text>
</comment>
<dbReference type="GO" id="GO:0004252">
    <property type="term" value="F:serine-type endopeptidase activity"/>
    <property type="evidence" value="ECO:0007669"/>
    <property type="project" value="InterPro"/>
</dbReference>
<evidence type="ECO:0000313" key="7">
    <source>
        <dbReference type="Proteomes" id="UP001150569"/>
    </source>
</evidence>
<feature type="domain" description="Peptidase S1" evidence="5">
    <location>
        <begin position="29"/>
        <end position="278"/>
    </location>
</feature>
<dbReference type="SUPFAM" id="SSF50494">
    <property type="entry name" value="Trypsin-like serine proteases"/>
    <property type="match status" value="1"/>
</dbReference>
<comment type="caution">
    <text evidence="6">The sequence shown here is derived from an EMBL/GenBank/DDBJ whole genome shotgun (WGS) entry which is preliminary data.</text>
</comment>
<dbReference type="PROSITE" id="PS50240">
    <property type="entry name" value="TRYPSIN_DOM"/>
    <property type="match status" value="1"/>
</dbReference>
<keyword evidence="3" id="KW-0378">Hydrolase</keyword>
<dbReference type="CDD" id="cd00190">
    <property type="entry name" value="Tryp_SPc"/>
    <property type="match status" value="1"/>
</dbReference>
<keyword evidence="7" id="KW-1185">Reference proteome</keyword>
<dbReference type="EMBL" id="JANBPT010000280">
    <property type="protein sequence ID" value="KAJ1924321.1"/>
    <property type="molecule type" value="Genomic_DNA"/>
</dbReference>